<evidence type="ECO:0000313" key="2">
    <source>
        <dbReference type="Proteomes" id="UP001055879"/>
    </source>
</evidence>
<dbReference type="Proteomes" id="UP001055879">
    <property type="component" value="Linkage Group LG14"/>
</dbReference>
<organism evidence="1 2">
    <name type="scientific">Arctium lappa</name>
    <name type="common">Greater burdock</name>
    <name type="synonym">Lappa major</name>
    <dbReference type="NCBI Taxonomy" id="4217"/>
    <lineage>
        <taxon>Eukaryota</taxon>
        <taxon>Viridiplantae</taxon>
        <taxon>Streptophyta</taxon>
        <taxon>Embryophyta</taxon>
        <taxon>Tracheophyta</taxon>
        <taxon>Spermatophyta</taxon>
        <taxon>Magnoliopsida</taxon>
        <taxon>eudicotyledons</taxon>
        <taxon>Gunneridae</taxon>
        <taxon>Pentapetalae</taxon>
        <taxon>asterids</taxon>
        <taxon>campanulids</taxon>
        <taxon>Asterales</taxon>
        <taxon>Asteraceae</taxon>
        <taxon>Carduoideae</taxon>
        <taxon>Cardueae</taxon>
        <taxon>Arctiinae</taxon>
        <taxon>Arctium</taxon>
    </lineage>
</organism>
<sequence>MSTKSSTVPVIAWNWVIQALSKFKQVDSSTLVGLVKKAPAISDDLGKDAREMLSLRILESLFIHGNDEATVDSDSAENAKISFDPSEHCEDVLHKILEETSEPMTKLERQKWNVRPFIMHKRCSLPNSSFQKFKETLLEGNHPFLSTLKGRSKVGAANASENTSYVANVNSDPQTTVAEDDLASLNPTNEFNKLQESQLEKYNELENFTRGIKEHIGRKEHETSIESPVEGLEENMLMDHVEHTVSKKLEQSCGNANTEHGQQQPPGDDGNAPQDTYREGQEKRLPVDSMKVLEFAGESRDCKNDTLPNVSNCGPSGEGKNSMENGSQLETGSDRERSDDERTDSESDDERTDIAAKKEAFLSSQCTLSQDTMAMNDCTEICLCMKCNKGGQLLLCRSNACLFRVHESCMSSAATLDENGNFYCPFCAYSRAISKYLLVKKKASLARKDLQAFLSLGVKHRQKISSKKGAGLETNESRHIGALGENFVVNGNGDTVSRSKEDYPPAKPSCGEGTTCVSNAENPMVAEPSRLCVNNELHCGDKDVSVGIASLTKAGEVEKKVGKASQEESPVGIGEHAVIHSNSGCLNQPICQPRMPKAQYNEKESPASDVSNHSRRSCKRKSQYISPTIPLLGRKKLQWTKSEEEILKDGVQRFSSADNKRIPWREILSFGQGVFHKSRTAIDLKDKWRNICKGSPAAAKKQKL</sequence>
<reference evidence="2" key="1">
    <citation type="journal article" date="2022" name="Mol. Ecol. Resour.">
        <title>The genomes of chicory, endive, great burdock and yacon provide insights into Asteraceae palaeo-polyploidization history and plant inulin production.</title>
        <authorList>
            <person name="Fan W."/>
            <person name="Wang S."/>
            <person name="Wang H."/>
            <person name="Wang A."/>
            <person name="Jiang F."/>
            <person name="Liu H."/>
            <person name="Zhao H."/>
            <person name="Xu D."/>
            <person name="Zhang Y."/>
        </authorList>
    </citation>
    <scope>NUCLEOTIDE SEQUENCE [LARGE SCALE GENOMIC DNA]</scope>
    <source>
        <strain evidence="2">cv. Niubang</strain>
    </source>
</reference>
<evidence type="ECO:0000313" key="1">
    <source>
        <dbReference type="EMBL" id="KAI3678098.1"/>
    </source>
</evidence>
<gene>
    <name evidence="1" type="ORF">L6452_37379</name>
</gene>
<proteinExistence type="predicted"/>
<reference evidence="1 2" key="2">
    <citation type="journal article" date="2022" name="Mol. Ecol. Resour.">
        <title>The genomes of chicory, endive, great burdock and yacon provide insights into Asteraceae paleo-polyploidization history and plant inulin production.</title>
        <authorList>
            <person name="Fan W."/>
            <person name="Wang S."/>
            <person name="Wang H."/>
            <person name="Wang A."/>
            <person name="Jiang F."/>
            <person name="Liu H."/>
            <person name="Zhao H."/>
            <person name="Xu D."/>
            <person name="Zhang Y."/>
        </authorList>
    </citation>
    <scope>NUCLEOTIDE SEQUENCE [LARGE SCALE GENOMIC DNA]</scope>
    <source>
        <strain evidence="2">cv. Niubang</strain>
    </source>
</reference>
<protein>
    <submittedName>
        <fullName evidence="1">Uncharacterized protein</fullName>
    </submittedName>
</protein>
<comment type="caution">
    <text evidence="1">The sequence shown here is derived from an EMBL/GenBank/DDBJ whole genome shotgun (WGS) entry which is preliminary data.</text>
</comment>
<accession>A0ACB8Y3A7</accession>
<name>A0ACB8Y3A7_ARCLA</name>
<dbReference type="EMBL" id="CM042060">
    <property type="protein sequence ID" value="KAI3678098.1"/>
    <property type="molecule type" value="Genomic_DNA"/>
</dbReference>
<keyword evidence="2" id="KW-1185">Reference proteome</keyword>